<comment type="caution">
    <text evidence="1">The sequence shown here is derived from an EMBL/GenBank/DDBJ whole genome shotgun (WGS) entry which is preliminary data.</text>
</comment>
<name>A0A133PK78_9FIRM</name>
<dbReference type="AlphaFoldDB" id="A0A133PK78"/>
<protein>
    <submittedName>
        <fullName evidence="1">Uncharacterized protein</fullName>
    </submittedName>
</protein>
<proteinExistence type="predicted"/>
<reference evidence="1 2" key="1">
    <citation type="submission" date="2016-01" db="EMBL/GenBank/DDBJ databases">
        <authorList>
            <person name="Oliw E.H."/>
        </authorList>
    </citation>
    <scope>NUCLEOTIDE SEQUENCE [LARGE SCALE GENOMIC DNA]</scope>
    <source>
        <strain evidence="1 2">CMW7756A</strain>
    </source>
</reference>
<dbReference type="EMBL" id="LRQE01000039">
    <property type="protein sequence ID" value="KXA28935.1"/>
    <property type="molecule type" value="Genomic_DNA"/>
</dbReference>
<accession>A0A133PK78</accession>
<evidence type="ECO:0000313" key="1">
    <source>
        <dbReference type="EMBL" id="KXA28935.1"/>
    </source>
</evidence>
<sequence length="152" mass="17834">MKYKELEKEIQNLNITYSTHFKVVNDGQFVSICVNDQNYANFENNVSYCVDLLGLGFPNLEDHLRHDLLKIAYEFAQTPIEKRKLEQKYYISLKLTVANSERFLFKFSGDINSLAWGRKNGGHTEFTQSEIDYIKKKFNTDLSDFNIEEVQE</sequence>
<dbReference type="RefSeq" id="WP_060800557.1">
    <property type="nucleotide sequence ID" value="NZ_KQ957105.1"/>
</dbReference>
<organism evidence="1">
    <name type="scientific">Peptoniphilus harei</name>
    <dbReference type="NCBI Taxonomy" id="54005"/>
    <lineage>
        <taxon>Bacteria</taxon>
        <taxon>Bacillati</taxon>
        <taxon>Bacillota</taxon>
        <taxon>Tissierellia</taxon>
        <taxon>Tissierellales</taxon>
        <taxon>Peptoniphilaceae</taxon>
        <taxon>Peptoniphilus</taxon>
    </lineage>
</organism>
<evidence type="ECO:0000313" key="2">
    <source>
        <dbReference type="Proteomes" id="UP000070174"/>
    </source>
</evidence>
<dbReference type="Proteomes" id="UP000070174">
    <property type="component" value="Unassembled WGS sequence"/>
</dbReference>
<gene>
    <name evidence="1" type="ORF">HMPREF3229_01567</name>
</gene>
<dbReference type="PATRIC" id="fig|54005.3.peg.1529"/>